<dbReference type="GO" id="GO:0016787">
    <property type="term" value="F:hydrolase activity"/>
    <property type="evidence" value="ECO:0007669"/>
    <property type="project" value="InterPro"/>
</dbReference>
<dbReference type="InterPro" id="IPR051918">
    <property type="entry name" value="STPP_CPPED1"/>
</dbReference>
<dbReference type="SUPFAM" id="SSF56300">
    <property type="entry name" value="Metallo-dependent phosphatases"/>
    <property type="match status" value="1"/>
</dbReference>
<reference evidence="4" key="1">
    <citation type="submission" date="2016-05" db="EMBL/GenBank/DDBJ databases">
        <authorList>
            <person name="Naeem Raeece"/>
        </authorList>
    </citation>
    <scope>NUCLEOTIDE SEQUENCE [LARGE SCALE GENOMIC DNA]</scope>
</reference>
<proteinExistence type="predicted"/>
<feature type="region of interest" description="Disordered" evidence="1">
    <location>
        <begin position="1"/>
        <end position="23"/>
    </location>
</feature>
<evidence type="ECO:0000256" key="1">
    <source>
        <dbReference type="SAM" id="MobiDB-lite"/>
    </source>
</evidence>
<protein>
    <submittedName>
        <fullName evidence="3">Serine/threonine protein phosphatase CPPED1, putative</fullName>
    </submittedName>
</protein>
<evidence type="ECO:0000259" key="2">
    <source>
        <dbReference type="Pfam" id="PF00149"/>
    </source>
</evidence>
<dbReference type="InterPro" id="IPR029052">
    <property type="entry name" value="Metallo-depent_PP-like"/>
</dbReference>
<dbReference type="PANTHER" id="PTHR43143:SF1">
    <property type="entry name" value="SERINE_THREONINE-PROTEIN PHOSPHATASE CPPED1"/>
    <property type="match status" value="1"/>
</dbReference>
<dbReference type="PANTHER" id="PTHR43143">
    <property type="entry name" value="METALLOPHOSPHOESTERASE, CALCINEURIN SUPERFAMILY"/>
    <property type="match status" value="1"/>
</dbReference>
<dbReference type="Pfam" id="PF00149">
    <property type="entry name" value="Metallophos"/>
    <property type="match status" value="1"/>
</dbReference>
<dbReference type="Gene3D" id="3.60.21.10">
    <property type="match status" value="1"/>
</dbReference>
<evidence type="ECO:0000313" key="4">
    <source>
        <dbReference type="Proteomes" id="UP000078550"/>
    </source>
</evidence>
<feature type="domain" description="Calcineurin-like phosphoesterase" evidence="2">
    <location>
        <begin position="98"/>
        <end position="315"/>
    </location>
</feature>
<organism evidence="3 4">
    <name type="scientific">Plasmodium ovale wallikeri</name>
    <dbReference type="NCBI Taxonomy" id="864142"/>
    <lineage>
        <taxon>Eukaryota</taxon>
        <taxon>Sar</taxon>
        <taxon>Alveolata</taxon>
        <taxon>Apicomplexa</taxon>
        <taxon>Aconoidasida</taxon>
        <taxon>Haemosporida</taxon>
        <taxon>Plasmodiidae</taxon>
        <taxon>Plasmodium</taxon>
        <taxon>Plasmodium (Plasmodium)</taxon>
    </lineage>
</organism>
<feature type="compositionally biased region" description="Basic residues" evidence="1">
    <location>
        <begin position="8"/>
        <end position="23"/>
    </location>
</feature>
<sequence length="370" mass="43144">MQGTARQSKARHGKARHGTARHGTARQMHNIPFWLFDYLQIWSQPNASSHFNQPYLVIPGRSSLFHYTIFHKMVLIKVQNNEGKNVNVEKFAPFFFVLYGDIQYGMIRANHGWAEERLLLREAVKKTNKLKPPFVIALGDLTNKFPIDELQNNQIVDLKNDFTLLDKSIDLYVFCGNHDVGNEPTYETINHFEKTWGDSYYSFVYNNCGFIILNSPVFFDDTHVSELKDKQLKWLEDTLKKMTSLHVKYKFLLLHHALMYDHIYEDENIGLIYGDKFHSYSEKNKFHIKKETRLIIYEMLKKYKVSHVFCAHLHANREGNIDANIKQVTISAVGMQATYDKSGVLIVQVGNSGVDYKYYPFEYIPNVINV</sequence>
<accession>A0A1A8ZSN7</accession>
<dbReference type="AlphaFoldDB" id="A0A1A8ZSN7"/>
<evidence type="ECO:0000313" key="3">
    <source>
        <dbReference type="EMBL" id="SBT47130.1"/>
    </source>
</evidence>
<dbReference type="InterPro" id="IPR004843">
    <property type="entry name" value="Calcineurin-like_PHP"/>
</dbReference>
<gene>
    <name evidence="3" type="ORF">POVWA2_053400</name>
</gene>
<dbReference type="Proteomes" id="UP000078550">
    <property type="component" value="Unassembled WGS sequence"/>
</dbReference>
<dbReference type="EMBL" id="FLRE01000187">
    <property type="protein sequence ID" value="SBT47130.1"/>
    <property type="molecule type" value="Genomic_DNA"/>
</dbReference>
<name>A0A1A8ZSN7_PLAOA</name>